<dbReference type="SUPFAM" id="SSF57667">
    <property type="entry name" value="beta-beta-alpha zinc fingers"/>
    <property type="match status" value="1"/>
</dbReference>
<dbReference type="GO" id="GO:0000978">
    <property type="term" value="F:RNA polymerase II cis-regulatory region sequence-specific DNA binding"/>
    <property type="evidence" value="ECO:0007669"/>
    <property type="project" value="TreeGrafter"/>
</dbReference>
<reference evidence="10 11" key="1">
    <citation type="submission" date="2019-03" db="EMBL/GenBank/DDBJ databases">
        <title>First draft genome of Liparis tanakae, snailfish: a comprehensive survey of snailfish specific genes.</title>
        <authorList>
            <person name="Kim W."/>
            <person name="Song I."/>
            <person name="Jeong J.-H."/>
            <person name="Kim D."/>
            <person name="Kim S."/>
            <person name="Ryu S."/>
            <person name="Song J.Y."/>
            <person name="Lee S.K."/>
        </authorList>
    </citation>
    <scope>NUCLEOTIDE SEQUENCE [LARGE SCALE GENOMIC DNA]</scope>
    <source>
        <tissue evidence="10">Muscle</tissue>
    </source>
</reference>
<evidence type="ECO:0000313" key="10">
    <source>
        <dbReference type="EMBL" id="TNN73055.1"/>
    </source>
</evidence>
<evidence type="ECO:0000313" key="11">
    <source>
        <dbReference type="Proteomes" id="UP000314294"/>
    </source>
</evidence>
<feature type="region of interest" description="Disordered" evidence="8">
    <location>
        <begin position="710"/>
        <end position="755"/>
    </location>
</feature>
<evidence type="ECO:0000256" key="3">
    <source>
        <dbReference type="ARBA" id="ARBA00022737"/>
    </source>
</evidence>
<dbReference type="PROSITE" id="PS50157">
    <property type="entry name" value="ZINC_FINGER_C2H2_2"/>
    <property type="match status" value="2"/>
</dbReference>
<comment type="caution">
    <text evidence="10">The sequence shown here is derived from an EMBL/GenBank/DDBJ whole genome shotgun (WGS) entry which is preliminary data.</text>
</comment>
<keyword evidence="11" id="KW-1185">Reference proteome</keyword>
<dbReference type="AlphaFoldDB" id="A0A4Z2I6G8"/>
<proteinExistence type="predicted"/>
<keyword evidence="2" id="KW-0479">Metal-binding</keyword>
<dbReference type="PANTHER" id="PTHR24388:SF54">
    <property type="entry name" value="PROTEIN ESCARGOT"/>
    <property type="match status" value="1"/>
</dbReference>
<keyword evidence="3" id="KW-0677">Repeat</keyword>
<protein>
    <submittedName>
        <fullName evidence="10">Zinc finger protein 518B</fullName>
    </submittedName>
</protein>
<feature type="compositionally biased region" description="Basic and acidic residues" evidence="8">
    <location>
        <begin position="722"/>
        <end position="732"/>
    </location>
</feature>
<evidence type="ECO:0000256" key="1">
    <source>
        <dbReference type="ARBA" id="ARBA00004123"/>
    </source>
</evidence>
<dbReference type="InterPro" id="IPR050527">
    <property type="entry name" value="Snail/Krueppel_Znf"/>
</dbReference>
<evidence type="ECO:0000256" key="2">
    <source>
        <dbReference type="ARBA" id="ARBA00022723"/>
    </source>
</evidence>
<sequence length="902" mass="97215">MDPVSYQRMLNAGHPSLVLDRVLGTSNVKYCQKCGFASMDAAEMKRHMLEHRGTRFYCFYCNKVSFSEAELNAHLKQHNSKYPFKCPHCGQGYMRRLCLVKHIDRLHNKNTSQGPAKQNPHVPVSGALSSVHTADPASLRPTVRVNVPAPPAPGVRQGRDELRGKTLETYTLNATNGNAEHLTPLNGLIQHHRALTVSLPEEVTIPAGCLVELVEVKTVNGTKELKLRLVSQQENESVIKETRSTVSQNAGKPFLSSLNHPHAMKSMSMGMCTVNRKQFDSKTIHVEHPAVCPVSISKNIPSHVNKDTAGFKRASREIINLESHRVVPNKVPKSTLYPVREGSGAVKDTQSEPASHGAPPPPPPPPSVICSRAGQRFTGAPQPDATGSCVSQRAVDERKNLIPEHSKKLPPRRGSDAKVAPRDVSLPVKLEPGEISLKNDAASEIKTEPVGSNQQHSSCPSLSVLLAASAQMRPPATLVCNDTVSSPSVSNPRSINRSLTVRKMLLASRKVPKIWTQEVVSGERAGEALEPESFPVISSVFSLSQQPEDGQGAMQPLVMALRGIVMDKSPGPGSRTQDHIKAAHLAKEALASCAQVDAKDGSIIQKLLLAERAGSAARDHVEVTGGAELSKEALASSAQADAKDGSIIHKLLLSKLSGNASQDHVEVSNGAEPVKEELAPCAQADAKDGSIIQQLLLTKRVGEALDAAATEDKGNQHPPAPTHDHIKKEKPTAKTPKSKKRRCAPALKSSADKESFSRIAAAHGAAEPQQLIAKGEHEISKFLTVSLKRVQVGLWKKNKKGLKLGISKYKIQVPMGGVADCAVIYPMPLKSDQLVTRPSPFQPVVVLNHPKPRASVRGARPDAVADTPESALAPKCQILKMRLSKVMGQKYEVMGCTVGVFP</sequence>
<dbReference type="InterPro" id="IPR036236">
    <property type="entry name" value="Znf_C2H2_sf"/>
</dbReference>
<keyword evidence="4 7" id="KW-0863">Zinc-finger</keyword>
<dbReference type="PROSITE" id="PS00028">
    <property type="entry name" value="ZINC_FINGER_C2H2_1"/>
    <property type="match status" value="1"/>
</dbReference>
<dbReference type="GO" id="GO:0000981">
    <property type="term" value="F:DNA-binding transcription factor activity, RNA polymerase II-specific"/>
    <property type="evidence" value="ECO:0007669"/>
    <property type="project" value="TreeGrafter"/>
</dbReference>
<dbReference type="Proteomes" id="UP000314294">
    <property type="component" value="Unassembled WGS sequence"/>
</dbReference>
<organism evidence="10 11">
    <name type="scientific">Liparis tanakae</name>
    <name type="common">Tanaka's snailfish</name>
    <dbReference type="NCBI Taxonomy" id="230148"/>
    <lineage>
        <taxon>Eukaryota</taxon>
        <taxon>Metazoa</taxon>
        <taxon>Chordata</taxon>
        <taxon>Craniata</taxon>
        <taxon>Vertebrata</taxon>
        <taxon>Euteleostomi</taxon>
        <taxon>Actinopterygii</taxon>
        <taxon>Neopterygii</taxon>
        <taxon>Teleostei</taxon>
        <taxon>Neoteleostei</taxon>
        <taxon>Acanthomorphata</taxon>
        <taxon>Eupercaria</taxon>
        <taxon>Perciformes</taxon>
        <taxon>Cottioidei</taxon>
        <taxon>Cottales</taxon>
        <taxon>Liparidae</taxon>
        <taxon>Liparis</taxon>
    </lineage>
</organism>
<dbReference type="InterPro" id="IPR013087">
    <property type="entry name" value="Znf_C2H2_type"/>
</dbReference>
<feature type="domain" description="C2H2-type" evidence="9">
    <location>
        <begin position="56"/>
        <end position="83"/>
    </location>
</feature>
<name>A0A4Z2I6G8_9TELE</name>
<feature type="compositionally biased region" description="Pro residues" evidence="8">
    <location>
        <begin position="358"/>
        <end position="367"/>
    </location>
</feature>
<dbReference type="GO" id="GO:0008270">
    <property type="term" value="F:zinc ion binding"/>
    <property type="evidence" value="ECO:0007669"/>
    <property type="project" value="UniProtKB-KW"/>
</dbReference>
<evidence type="ECO:0000256" key="7">
    <source>
        <dbReference type="PROSITE-ProRule" id="PRU00042"/>
    </source>
</evidence>
<evidence type="ECO:0000256" key="5">
    <source>
        <dbReference type="ARBA" id="ARBA00022833"/>
    </source>
</evidence>
<dbReference type="PANTHER" id="PTHR24388">
    <property type="entry name" value="ZINC FINGER PROTEIN"/>
    <property type="match status" value="1"/>
</dbReference>
<evidence type="ECO:0000256" key="6">
    <source>
        <dbReference type="ARBA" id="ARBA00023242"/>
    </source>
</evidence>
<dbReference type="Gene3D" id="3.30.160.60">
    <property type="entry name" value="Classic Zinc Finger"/>
    <property type="match status" value="1"/>
</dbReference>
<keyword evidence="6" id="KW-0539">Nucleus</keyword>
<evidence type="ECO:0000259" key="9">
    <source>
        <dbReference type="PROSITE" id="PS50157"/>
    </source>
</evidence>
<accession>A0A4Z2I6G8</accession>
<feature type="region of interest" description="Disordered" evidence="8">
    <location>
        <begin position="133"/>
        <end position="160"/>
    </location>
</feature>
<comment type="subcellular location">
    <subcellularLocation>
        <location evidence="1">Nucleus</location>
    </subcellularLocation>
</comment>
<dbReference type="EMBL" id="SRLO01000129">
    <property type="protein sequence ID" value="TNN73055.1"/>
    <property type="molecule type" value="Genomic_DNA"/>
</dbReference>
<gene>
    <name evidence="10" type="primary">ZNF518B</name>
    <name evidence="10" type="ORF">EYF80_016725</name>
</gene>
<keyword evidence="5" id="KW-0862">Zinc</keyword>
<dbReference type="OrthoDB" id="8069632at2759"/>
<evidence type="ECO:0000256" key="8">
    <source>
        <dbReference type="SAM" id="MobiDB-lite"/>
    </source>
</evidence>
<feature type="region of interest" description="Disordered" evidence="8">
    <location>
        <begin position="332"/>
        <end position="419"/>
    </location>
</feature>
<evidence type="ECO:0000256" key="4">
    <source>
        <dbReference type="ARBA" id="ARBA00022771"/>
    </source>
</evidence>
<feature type="compositionally biased region" description="Basic and acidic residues" evidence="8">
    <location>
        <begin position="394"/>
        <end position="419"/>
    </location>
</feature>
<dbReference type="GO" id="GO:0005634">
    <property type="term" value="C:nucleus"/>
    <property type="evidence" value="ECO:0007669"/>
    <property type="project" value="UniProtKB-SubCell"/>
</dbReference>
<dbReference type="SMART" id="SM00355">
    <property type="entry name" value="ZnF_C2H2"/>
    <property type="match status" value="3"/>
</dbReference>
<feature type="domain" description="C2H2-type" evidence="9">
    <location>
        <begin position="84"/>
        <end position="112"/>
    </location>
</feature>